<dbReference type="Pfam" id="PF13881">
    <property type="entry name" value="Rad60-SLD_2"/>
    <property type="match status" value="1"/>
</dbReference>
<sequence>MEDEAIQVRFRHTAGDLGPWTFVESSSVQSLKDKLFAEWPKDGLFAKEPPGQSADIRLILSGKFLDAAKQLKEYKRDMGEVKSDTVVTMLVHVRPQPTPAKAQGGTATPQKQEQKGCGCIIS</sequence>
<gene>
    <name evidence="3" type="ORF">HYH03_009106</name>
</gene>
<dbReference type="OrthoDB" id="1043111at2759"/>
<evidence type="ECO:0000256" key="1">
    <source>
        <dbReference type="SAM" id="MobiDB-lite"/>
    </source>
</evidence>
<evidence type="ECO:0000259" key="2">
    <source>
        <dbReference type="Pfam" id="PF13881"/>
    </source>
</evidence>
<proteinExistence type="predicted"/>
<protein>
    <recommendedName>
        <fullName evidence="2">UBL3-like ubiquitin domain-containing protein</fullName>
    </recommendedName>
</protein>
<reference evidence="3" key="1">
    <citation type="journal article" date="2020" name="bioRxiv">
        <title>Comparative genomics of Chlamydomonas.</title>
        <authorList>
            <person name="Craig R.J."/>
            <person name="Hasan A.R."/>
            <person name="Ness R.W."/>
            <person name="Keightley P.D."/>
        </authorList>
    </citation>
    <scope>NUCLEOTIDE SEQUENCE</scope>
    <source>
        <strain evidence="3">CCAP 11/70</strain>
    </source>
</reference>
<dbReference type="PANTHER" id="PTHR13169:SF0">
    <property type="entry name" value="UBIQUITIN-LIKE PROTEIN 3"/>
    <property type="match status" value="1"/>
</dbReference>
<organism evidence="3 4">
    <name type="scientific">Edaphochlamys debaryana</name>
    <dbReference type="NCBI Taxonomy" id="47281"/>
    <lineage>
        <taxon>Eukaryota</taxon>
        <taxon>Viridiplantae</taxon>
        <taxon>Chlorophyta</taxon>
        <taxon>core chlorophytes</taxon>
        <taxon>Chlorophyceae</taxon>
        <taxon>CS clade</taxon>
        <taxon>Chlamydomonadales</taxon>
        <taxon>Chlamydomonadales incertae sedis</taxon>
        <taxon>Edaphochlamys</taxon>
    </lineage>
</organism>
<evidence type="ECO:0000313" key="3">
    <source>
        <dbReference type="EMBL" id="KAG2492692.1"/>
    </source>
</evidence>
<keyword evidence="4" id="KW-1185">Reference proteome</keyword>
<dbReference type="SUPFAM" id="SSF54236">
    <property type="entry name" value="Ubiquitin-like"/>
    <property type="match status" value="1"/>
</dbReference>
<feature type="domain" description="UBL3-like ubiquitin" evidence="2">
    <location>
        <begin position="4"/>
        <end position="119"/>
    </location>
</feature>
<dbReference type="InterPro" id="IPR039540">
    <property type="entry name" value="UBL3-like_ubiquitin_dom"/>
</dbReference>
<accession>A0A835XX22</accession>
<dbReference type="Gene3D" id="3.10.20.90">
    <property type="entry name" value="Phosphatidylinositol 3-kinase Catalytic Subunit, Chain A, domain 1"/>
    <property type="match status" value="1"/>
</dbReference>
<name>A0A835XX22_9CHLO</name>
<dbReference type="InterPro" id="IPR029071">
    <property type="entry name" value="Ubiquitin-like_domsf"/>
</dbReference>
<dbReference type="PANTHER" id="PTHR13169">
    <property type="entry name" value="UBIQUITIN-LIKE PROTEIN 3 HCG-1 PROTEIN"/>
    <property type="match status" value="1"/>
</dbReference>
<dbReference type="EMBL" id="JAEHOE010000043">
    <property type="protein sequence ID" value="KAG2492692.1"/>
    <property type="molecule type" value="Genomic_DNA"/>
</dbReference>
<dbReference type="Proteomes" id="UP000612055">
    <property type="component" value="Unassembled WGS sequence"/>
</dbReference>
<evidence type="ECO:0000313" key="4">
    <source>
        <dbReference type="Proteomes" id="UP000612055"/>
    </source>
</evidence>
<feature type="region of interest" description="Disordered" evidence="1">
    <location>
        <begin position="95"/>
        <end position="122"/>
    </location>
</feature>
<dbReference type="AlphaFoldDB" id="A0A835XX22"/>
<dbReference type="InterPro" id="IPR040015">
    <property type="entry name" value="UBL3-like"/>
</dbReference>
<comment type="caution">
    <text evidence="3">The sequence shown here is derived from an EMBL/GenBank/DDBJ whole genome shotgun (WGS) entry which is preliminary data.</text>
</comment>